<dbReference type="Proteomes" id="UP000246351">
    <property type="component" value="Unassembled WGS sequence"/>
</dbReference>
<dbReference type="EMBL" id="QEIV01001267">
    <property type="protein sequence ID" value="PWZ97258.1"/>
    <property type="molecule type" value="Genomic_DNA"/>
</dbReference>
<evidence type="ECO:0000313" key="2">
    <source>
        <dbReference type="Proteomes" id="UP000246351"/>
    </source>
</evidence>
<feature type="non-terminal residue" evidence="1">
    <location>
        <position position="1"/>
    </location>
</feature>
<evidence type="ECO:0000313" key="1">
    <source>
        <dbReference type="EMBL" id="PWZ97258.1"/>
    </source>
</evidence>
<sequence length="69" mass="8033">GSELYQSNMIEGDYMSLLMKDLKAANWTVFMMAYLSKDMIHWLVSLDDLHSTDKIIVMSEKTERIMAKN</sequence>
<organism evidence="1 2">
    <name type="scientific">Staphylococcus pseudintermedius</name>
    <dbReference type="NCBI Taxonomy" id="283734"/>
    <lineage>
        <taxon>Bacteria</taxon>
        <taxon>Bacillati</taxon>
        <taxon>Bacillota</taxon>
        <taxon>Bacilli</taxon>
        <taxon>Bacillales</taxon>
        <taxon>Staphylococcaceae</taxon>
        <taxon>Staphylococcus</taxon>
        <taxon>Staphylococcus intermedius group</taxon>
    </lineage>
</organism>
<name>A0A317Z5W5_STAPS</name>
<accession>A0A317Z5W5</accession>
<proteinExistence type="predicted"/>
<dbReference type="AlphaFoldDB" id="A0A317Z5W5"/>
<reference evidence="1 2" key="1">
    <citation type="journal article" date="2018" name="Vet. Microbiol.">
        <title>Clonal diversity and geographic distribution of methicillin-resistant Staphylococcus pseudintermedius from Australian animals: Discovery of novel sequence types.</title>
        <authorList>
            <person name="Worthing K.A."/>
            <person name="Abraham S."/>
            <person name="Coombs G.W."/>
            <person name="Pang S."/>
            <person name="Saputra S."/>
            <person name="Jordan D."/>
            <person name="Trott D.J."/>
            <person name="Norris J.M."/>
        </authorList>
    </citation>
    <scope>NUCLEOTIDE SEQUENCE [LARGE SCALE GENOMIC DNA]</scope>
    <source>
        <strain evidence="1 2">ST71 3</strain>
    </source>
</reference>
<protein>
    <submittedName>
        <fullName evidence="1">Uncharacterized protein</fullName>
    </submittedName>
</protein>
<gene>
    <name evidence="1" type="ORF">DD924_12680</name>
</gene>
<feature type="non-terminal residue" evidence="1">
    <location>
        <position position="69"/>
    </location>
</feature>
<comment type="caution">
    <text evidence="1">The sequence shown here is derived from an EMBL/GenBank/DDBJ whole genome shotgun (WGS) entry which is preliminary data.</text>
</comment>